<dbReference type="PROSITE" id="PS51352">
    <property type="entry name" value="THIOREDOXIN_2"/>
    <property type="match status" value="1"/>
</dbReference>
<evidence type="ECO:0000256" key="10">
    <source>
        <dbReference type="PIRSR" id="PIRSR000077-4"/>
    </source>
</evidence>
<keyword evidence="6 10" id="KW-0676">Redox-active center</keyword>
<comment type="caution">
    <text evidence="12">The sequence shown here is derived from an EMBL/GenBank/DDBJ whole genome shotgun (WGS) entry which is preliminary data.</text>
</comment>
<evidence type="ECO:0000256" key="2">
    <source>
        <dbReference type="ARBA" id="ARBA00020570"/>
    </source>
</evidence>
<evidence type="ECO:0000256" key="6">
    <source>
        <dbReference type="ARBA" id="ARBA00023284"/>
    </source>
</evidence>
<dbReference type="FunFam" id="3.40.30.10:FF:000001">
    <property type="entry name" value="Thioredoxin"/>
    <property type="match status" value="1"/>
</dbReference>
<feature type="disulfide bond" description="Redox-active" evidence="10">
    <location>
        <begin position="31"/>
        <end position="34"/>
    </location>
</feature>
<dbReference type="CDD" id="cd02947">
    <property type="entry name" value="TRX_family"/>
    <property type="match status" value="1"/>
</dbReference>
<dbReference type="PANTHER" id="PTHR45663">
    <property type="entry name" value="GEO12009P1"/>
    <property type="match status" value="1"/>
</dbReference>
<evidence type="ECO:0000256" key="1">
    <source>
        <dbReference type="ARBA" id="ARBA00008987"/>
    </source>
</evidence>
<dbReference type="NCBIfam" id="TIGR01068">
    <property type="entry name" value="thioredoxin"/>
    <property type="match status" value="1"/>
</dbReference>
<dbReference type="InterPro" id="IPR005746">
    <property type="entry name" value="Thioredoxin"/>
</dbReference>
<dbReference type="SUPFAM" id="SSF52833">
    <property type="entry name" value="Thioredoxin-like"/>
    <property type="match status" value="1"/>
</dbReference>
<feature type="site" description="Deprotonates C-terminal active site Cys" evidence="9">
    <location>
        <position position="25"/>
    </location>
</feature>
<proteinExistence type="inferred from homology"/>
<evidence type="ECO:0000256" key="4">
    <source>
        <dbReference type="ARBA" id="ARBA00022982"/>
    </source>
</evidence>
<dbReference type="AlphaFoldDB" id="A0A9D1JUD9"/>
<dbReference type="Pfam" id="PF00085">
    <property type="entry name" value="Thioredoxin"/>
    <property type="match status" value="1"/>
</dbReference>
<dbReference type="PIRSF" id="PIRSF000077">
    <property type="entry name" value="Thioredoxin"/>
    <property type="match status" value="1"/>
</dbReference>
<dbReference type="Proteomes" id="UP000824001">
    <property type="component" value="Unassembled WGS sequence"/>
</dbReference>
<dbReference type="InterPro" id="IPR013766">
    <property type="entry name" value="Thioredoxin_domain"/>
</dbReference>
<keyword evidence="3" id="KW-0813">Transport</keyword>
<dbReference type="Gene3D" id="3.40.30.10">
    <property type="entry name" value="Glutaredoxin"/>
    <property type="match status" value="1"/>
</dbReference>
<feature type="active site" description="Nucleophile" evidence="9">
    <location>
        <position position="34"/>
    </location>
</feature>
<feature type="site" description="Contributes to redox potential value" evidence="9">
    <location>
        <position position="33"/>
    </location>
</feature>
<dbReference type="GO" id="GO:0005829">
    <property type="term" value="C:cytosol"/>
    <property type="evidence" value="ECO:0007669"/>
    <property type="project" value="TreeGrafter"/>
</dbReference>
<protein>
    <recommendedName>
        <fullName evidence="2 7">Thioredoxin</fullName>
    </recommendedName>
</protein>
<dbReference type="PANTHER" id="PTHR45663:SF11">
    <property type="entry name" value="GEO12009P1"/>
    <property type="match status" value="1"/>
</dbReference>
<evidence type="ECO:0000256" key="9">
    <source>
        <dbReference type="PIRSR" id="PIRSR000077-1"/>
    </source>
</evidence>
<dbReference type="GO" id="GO:0015035">
    <property type="term" value="F:protein-disulfide reductase activity"/>
    <property type="evidence" value="ECO:0007669"/>
    <property type="project" value="UniProtKB-UniRule"/>
</dbReference>
<dbReference type="EMBL" id="DVJK01000065">
    <property type="protein sequence ID" value="HIS66385.1"/>
    <property type="molecule type" value="Genomic_DNA"/>
</dbReference>
<feature type="domain" description="Thioredoxin" evidence="11">
    <location>
        <begin position="1"/>
        <end position="103"/>
    </location>
</feature>
<dbReference type="GO" id="GO:0045454">
    <property type="term" value="P:cell redox homeostasis"/>
    <property type="evidence" value="ECO:0007669"/>
    <property type="project" value="TreeGrafter"/>
</dbReference>
<accession>A0A9D1JUD9</accession>
<gene>
    <name evidence="12" type="primary">trxA</name>
    <name evidence="12" type="ORF">IAC18_02360</name>
</gene>
<keyword evidence="5 10" id="KW-1015">Disulfide bond</keyword>
<feature type="site" description="Contributes to redox potential value" evidence="9">
    <location>
        <position position="32"/>
    </location>
</feature>
<dbReference type="PRINTS" id="PR00421">
    <property type="entry name" value="THIOREDOXIN"/>
</dbReference>
<dbReference type="InterPro" id="IPR036249">
    <property type="entry name" value="Thioredoxin-like_sf"/>
</dbReference>
<evidence type="ECO:0000256" key="5">
    <source>
        <dbReference type="ARBA" id="ARBA00023157"/>
    </source>
</evidence>
<evidence type="ECO:0000313" key="13">
    <source>
        <dbReference type="Proteomes" id="UP000824001"/>
    </source>
</evidence>
<evidence type="ECO:0000256" key="8">
    <source>
        <dbReference type="PIRNR" id="PIRNR000077"/>
    </source>
</evidence>
<evidence type="ECO:0000256" key="3">
    <source>
        <dbReference type="ARBA" id="ARBA00022448"/>
    </source>
</evidence>
<keyword evidence="4" id="KW-0249">Electron transport</keyword>
<comment type="similarity">
    <text evidence="1 8">Belongs to the thioredoxin family.</text>
</comment>
<name>A0A9D1JUD9_9FIRM</name>
<dbReference type="InterPro" id="IPR017937">
    <property type="entry name" value="Thioredoxin_CS"/>
</dbReference>
<sequence length="103" mass="11247">MAEMELTSRSFDSEVLNSDKPVLVDFWASWCGPCRMLAPIVAEIARERAGSVKVAKVNVDEEPALANRFRVSSIPTVLVFKDGKIVNSSVGFRPKAAIEALLP</sequence>
<evidence type="ECO:0000256" key="7">
    <source>
        <dbReference type="NCBIfam" id="TIGR01068"/>
    </source>
</evidence>
<evidence type="ECO:0000259" key="11">
    <source>
        <dbReference type="PROSITE" id="PS51352"/>
    </source>
</evidence>
<reference evidence="12" key="2">
    <citation type="journal article" date="2021" name="PeerJ">
        <title>Extensive microbial diversity within the chicken gut microbiome revealed by metagenomics and culture.</title>
        <authorList>
            <person name="Gilroy R."/>
            <person name="Ravi A."/>
            <person name="Getino M."/>
            <person name="Pursley I."/>
            <person name="Horton D.L."/>
            <person name="Alikhan N.F."/>
            <person name="Baker D."/>
            <person name="Gharbi K."/>
            <person name="Hall N."/>
            <person name="Watson M."/>
            <person name="Adriaenssens E.M."/>
            <person name="Foster-Nyarko E."/>
            <person name="Jarju S."/>
            <person name="Secka A."/>
            <person name="Antonio M."/>
            <person name="Oren A."/>
            <person name="Chaudhuri R.R."/>
            <person name="La Ragione R."/>
            <person name="Hildebrand F."/>
            <person name="Pallen M.J."/>
        </authorList>
    </citation>
    <scope>NUCLEOTIDE SEQUENCE</scope>
    <source>
        <strain evidence="12">ChiHjej10B9-9673</strain>
    </source>
</reference>
<dbReference type="PROSITE" id="PS00194">
    <property type="entry name" value="THIOREDOXIN_1"/>
    <property type="match status" value="1"/>
</dbReference>
<organism evidence="12 13">
    <name type="scientific">Candidatus Scatomorpha merdipullorum</name>
    <dbReference type="NCBI Taxonomy" id="2840927"/>
    <lineage>
        <taxon>Bacteria</taxon>
        <taxon>Bacillati</taxon>
        <taxon>Bacillota</taxon>
        <taxon>Clostridia</taxon>
        <taxon>Eubacteriales</taxon>
        <taxon>Candidatus Scatomorpha</taxon>
    </lineage>
</organism>
<feature type="active site" description="Nucleophile" evidence="9">
    <location>
        <position position="31"/>
    </location>
</feature>
<evidence type="ECO:0000313" key="12">
    <source>
        <dbReference type="EMBL" id="HIS66385.1"/>
    </source>
</evidence>
<reference evidence="12" key="1">
    <citation type="submission" date="2020-10" db="EMBL/GenBank/DDBJ databases">
        <authorList>
            <person name="Gilroy R."/>
        </authorList>
    </citation>
    <scope>NUCLEOTIDE SEQUENCE</scope>
    <source>
        <strain evidence="12">ChiHjej10B9-9673</strain>
    </source>
</reference>